<keyword evidence="1" id="KW-0472">Membrane</keyword>
<dbReference type="Proteomes" id="UP000006882">
    <property type="component" value="Chromosome G7"/>
</dbReference>
<organism evidence="2 3">
    <name type="scientific">Prunus persica</name>
    <name type="common">Peach</name>
    <name type="synonym">Amygdalus persica</name>
    <dbReference type="NCBI Taxonomy" id="3760"/>
    <lineage>
        <taxon>Eukaryota</taxon>
        <taxon>Viridiplantae</taxon>
        <taxon>Streptophyta</taxon>
        <taxon>Embryophyta</taxon>
        <taxon>Tracheophyta</taxon>
        <taxon>Spermatophyta</taxon>
        <taxon>Magnoliopsida</taxon>
        <taxon>eudicotyledons</taxon>
        <taxon>Gunneridae</taxon>
        <taxon>Pentapetalae</taxon>
        <taxon>rosids</taxon>
        <taxon>fabids</taxon>
        <taxon>Rosales</taxon>
        <taxon>Rosaceae</taxon>
        <taxon>Amygdaloideae</taxon>
        <taxon>Amygdaleae</taxon>
        <taxon>Prunus</taxon>
    </lineage>
</organism>
<dbReference type="AlphaFoldDB" id="A0A251N9F3"/>
<keyword evidence="1" id="KW-0812">Transmembrane</keyword>
<keyword evidence="3" id="KW-1185">Reference proteome</keyword>
<sequence length="66" mass="7400">MVFVQSRSGIFGLSFSSLNFSYGEFVLSLIWISLLCHACFVSSLGCVLFWVGIVDSECRLWLICLV</sequence>
<proteinExistence type="predicted"/>
<keyword evidence="1" id="KW-1133">Transmembrane helix</keyword>
<feature type="transmembrane region" description="Helical" evidence="1">
    <location>
        <begin position="25"/>
        <end position="51"/>
    </location>
</feature>
<evidence type="ECO:0000313" key="2">
    <source>
        <dbReference type="EMBL" id="ONH95968.1"/>
    </source>
</evidence>
<dbReference type="Gramene" id="ONH95968">
    <property type="protein sequence ID" value="ONH95968"/>
    <property type="gene ID" value="PRUPE_7G098900"/>
</dbReference>
<accession>A0A251N9F3</accession>
<dbReference type="EMBL" id="CM007657">
    <property type="protein sequence ID" value="ONH95968.1"/>
    <property type="molecule type" value="Genomic_DNA"/>
</dbReference>
<evidence type="ECO:0000256" key="1">
    <source>
        <dbReference type="SAM" id="Phobius"/>
    </source>
</evidence>
<gene>
    <name evidence="2" type="ORF">PRUPE_7G098900</name>
</gene>
<protein>
    <submittedName>
        <fullName evidence="2">Uncharacterized protein</fullName>
    </submittedName>
</protein>
<evidence type="ECO:0000313" key="3">
    <source>
        <dbReference type="Proteomes" id="UP000006882"/>
    </source>
</evidence>
<name>A0A251N9F3_PRUPE</name>
<reference evidence="2 3" key="1">
    <citation type="journal article" date="2013" name="Nat. Genet.">
        <title>The high-quality draft genome of peach (Prunus persica) identifies unique patterns of genetic diversity, domestication and genome evolution.</title>
        <authorList>
            <consortium name="International Peach Genome Initiative"/>
            <person name="Verde I."/>
            <person name="Abbott A.G."/>
            <person name="Scalabrin S."/>
            <person name="Jung S."/>
            <person name="Shu S."/>
            <person name="Marroni F."/>
            <person name="Zhebentyayeva T."/>
            <person name="Dettori M.T."/>
            <person name="Grimwood J."/>
            <person name="Cattonaro F."/>
            <person name="Zuccolo A."/>
            <person name="Rossini L."/>
            <person name="Jenkins J."/>
            <person name="Vendramin E."/>
            <person name="Meisel L.A."/>
            <person name="Decroocq V."/>
            <person name="Sosinski B."/>
            <person name="Prochnik S."/>
            <person name="Mitros T."/>
            <person name="Policriti A."/>
            <person name="Cipriani G."/>
            <person name="Dondini L."/>
            <person name="Ficklin S."/>
            <person name="Goodstein D.M."/>
            <person name="Xuan P."/>
            <person name="Del Fabbro C."/>
            <person name="Aramini V."/>
            <person name="Copetti D."/>
            <person name="Gonzalez S."/>
            <person name="Horner D.S."/>
            <person name="Falchi R."/>
            <person name="Lucas S."/>
            <person name="Mica E."/>
            <person name="Maldonado J."/>
            <person name="Lazzari B."/>
            <person name="Bielenberg D."/>
            <person name="Pirona R."/>
            <person name="Miculan M."/>
            <person name="Barakat A."/>
            <person name="Testolin R."/>
            <person name="Stella A."/>
            <person name="Tartarini S."/>
            <person name="Tonutti P."/>
            <person name="Arus P."/>
            <person name="Orellana A."/>
            <person name="Wells C."/>
            <person name="Main D."/>
            <person name="Vizzotto G."/>
            <person name="Silva H."/>
            <person name="Salamini F."/>
            <person name="Schmutz J."/>
            <person name="Morgante M."/>
            <person name="Rokhsar D.S."/>
        </authorList>
    </citation>
    <scope>NUCLEOTIDE SEQUENCE [LARGE SCALE GENOMIC DNA]</scope>
    <source>
        <strain evidence="3">cv. Nemared</strain>
    </source>
</reference>